<dbReference type="CDD" id="cd03015">
    <property type="entry name" value="PRX_Typ2cys"/>
    <property type="match status" value="1"/>
</dbReference>
<dbReference type="EMBL" id="MLAK01001206">
    <property type="protein sequence ID" value="OHS95992.1"/>
    <property type="molecule type" value="Genomic_DNA"/>
</dbReference>
<comment type="similarity">
    <text evidence="8">Belongs to the peroxiredoxin family.</text>
</comment>
<dbReference type="InterPro" id="IPR050217">
    <property type="entry name" value="Peroxiredoxin"/>
</dbReference>
<feature type="domain" description="Thioredoxin" evidence="10">
    <location>
        <begin position="8"/>
        <end position="167"/>
    </location>
</feature>
<dbReference type="Proteomes" id="UP000179807">
    <property type="component" value="Unassembled WGS sequence"/>
</dbReference>
<evidence type="ECO:0000256" key="3">
    <source>
        <dbReference type="ARBA" id="ARBA00022559"/>
    </source>
</evidence>
<keyword evidence="6" id="KW-1015">Disulfide bond</keyword>
<reference evidence="11" key="1">
    <citation type="submission" date="2016-10" db="EMBL/GenBank/DDBJ databases">
        <authorList>
            <person name="Benchimol M."/>
            <person name="Almeida L.G."/>
            <person name="Vasconcelos A.T."/>
            <person name="Perreira-Neves A."/>
            <person name="Rosa I.A."/>
            <person name="Tasca T."/>
            <person name="Bogo M.R."/>
            <person name="de Souza W."/>
        </authorList>
    </citation>
    <scope>NUCLEOTIDE SEQUENCE [LARGE SCALE GENOMIC DNA]</scope>
    <source>
        <strain evidence="11">K</strain>
    </source>
</reference>
<proteinExistence type="inferred from homology"/>
<dbReference type="GO" id="GO:0042744">
    <property type="term" value="P:hydrogen peroxide catabolic process"/>
    <property type="evidence" value="ECO:0007669"/>
    <property type="project" value="TreeGrafter"/>
</dbReference>
<dbReference type="OrthoDB" id="185659at2759"/>
<keyword evidence="5 8" id="KW-0560">Oxidoreductase</keyword>
<organism evidence="11 12">
    <name type="scientific">Tritrichomonas foetus</name>
    <dbReference type="NCBI Taxonomy" id="1144522"/>
    <lineage>
        <taxon>Eukaryota</taxon>
        <taxon>Metamonada</taxon>
        <taxon>Parabasalia</taxon>
        <taxon>Tritrichomonadida</taxon>
        <taxon>Tritrichomonadidae</taxon>
        <taxon>Tritrichomonas</taxon>
    </lineage>
</organism>
<dbReference type="PROSITE" id="PS51352">
    <property type="entry name" value="THIOREDOXIN_2"/>
    <property type="match status" value="1"/>
</dbReference>
<keyword evidence="2" id="KW-0963">Cytoplasm</keyword>
<gene>
    <name evidence="11" type="ORF">TRFO_37857</name>
</gene>
<dbReference type="InterPro" id="IPR024706">
    <property type="entry name" value="Peroxiredoxin_AhpC-typ"/>
</dbReference>
<comment type="caution">
    <text evidence="11">The sequence shown here is derived from an EMBL/GenBank/DDBJ whole genome shotgun (WGS) entry which is preliminary data.</text>
</comment>
<protein>
    <submittedName>
        <fullName evidence="11">Thioredoxin peroxidase</fullName>
    </submittedName>
</protein>
<dbReference type="PIRSF" id="PIRSF000239">
    <property type="entry name" value="AHPC"/>
    <property type="match status" value="1"/>
</dbReference>
<evidence type="ECO:0000256" key="4">
    <source>
        <dbReference type="ARBA" id="ARBA00022862"/>
    </source>
</evidence>
<dbReference type="SUPFAM" id="SSF52833">
    <property type="entry name" value="Thioredoxin-like"/>
    <property type="match status" value="1"/>
</dbReference>
<dbReference type="GeneID" id="94846387"/>
<dbReference type="PANTHER" id="PTHR10681:SF171">
    <property type="entry name" value="PEROXIREDOXIN 4"/>
    <property type="match status" value="1"/>
</dbReference>
<dbReference type="AlphaFoldDB" id="A0A1J4JA07"/>
<keyword evidence="7 8" id="KW-0676">Redox-active center</keyword>
<dbReference type="RefSeq" id="XP_068349129.1">
    <property type="nucleotide sequence ID" value="XM_068511683.1"/>
</dbReference>
<evidence type="ECO:0000256" key="2">
    <source>
        <dbReference type="ARBA" id="ARBA00022490"/>
    </source>
</evidence>
<evidence type="ECO:0000256" key="7">
    <source>
        <dbReference type="ARBA" id="ARBA00023284"/>
    </source>
</evidence>
<dbReference type="Pfam" id="PF00578">
    <property type="entry name" value="AhpC-TSA"/>
    <property type="match status" value="1"/>
</dbReference>
<dbReference type="Gene3D" id="3.40.30.10">
    <property type="entry name" value="Glutaredoxin"/>
    <property type="match status" value="1"/>
</dbReference>
<evidence type="ECO:0000313" key="12">
    <source>
        <dbReference type="Proteomes" id="UP000179807"/>
    </source>
</evidence>
<dbReference type="GO" id="GO:0005829">
    <property type="term" value="C:cytosol"/>
    <property type="evidence" value="ECO:0007669"/>
    <property type="project" value="TreeGrafter"/>
</dbReference>
<dbReference type="GO" id="GO:0008379">
    <property type="term" value="F:thioredoxin peroxidase activity"/>
    <property type="evidence" value="ECO:0007669"/>
    <property type="project" value="TreeGrafter"/>
</dbReference>
<keyword evidence="3 8" id="KW-0575">Peroxidase</keyword>
<name>A0A1J4JA07_9EUKA</name>
<accession>A0A1J4JA07</accession>
<dbReference type="InterPro" id="IPR000866">
    <property type="entry name" value="AhpC/TSA"/>
</dbReference>
<dbReference type="Pfam" id="PF10417">
    <property type="entry name" value="1-cysPrx_C"/>
    <property type="match status" value="1"/>
</dbReference>
<dbReference type="PANTHER" id="PTHR10681">
    <property type="entry name" value="THIOREDOXIN PEROXIDASE"/>
    <property type="match status" value="1"/>
</dbReference>
<dbReference type="InterPro" id="IPR013766">
    <property type="entry name" value="Thioredoxin_domain"/>
</dbReference>
<evidence type="ECO:0000256" key="1">
    <source>
        <dbReference type="ARBA" id="ARBA00004496"/>
    </source>
</evidence>
<keyword evidence="12" id="KW-1185">Reference proteome</keyword>
<comment type="function">
    <text evidence="8">Thiol-specific peroxidase that catalyzes the reduction of hydrogen peroxide and organic hydroperoxides to water and alcohols, respectively.</text>
</comment>
<dbReference type="GO" id="GO:0033554">
    <property type="term" value="P:cellular response to stress"/>
    <property type="evidence" value="ECO:0007669"/>
    <property type="project" value="TreeGrafter"/>
</dbReference>
<evidence type="ECO:0000259" key="10">
    <source>
        <dbReference type="PROSITE" id="PS51352"/>
    </source>
</evidence>
<feature type="active site" description="Cysteine sulfenic acid (-SOH) intermediate; for peroxidase activity" evidence="9">
    <location>
        <position position="54"/>
    </location>
</feature>
<dbReference type="GO" id="GO:0006979">
    <property type="term" value="P:response to oxidative stress"/>
    <property type="evidence" value="ECO:0007669"/>
    <property type="project" value="TreeGrafter"/>
</dbReference>
<dbReference type="GO" id="GO:0045454">
    <property type="term" value="P:cell redox homeostasis"/>
    <property type="evidence" value="ECO:0007669"/>
    <property type="project" value="TreeGrafter"/>
</dbReference>
<dbReference type="InterPro" id="IPR036249">
    <property type="entry name" value="Thioredoxin-like_sf"/>
</dbReference>
<evidence type="ECO:0000313" key="11">
    <source>
        <dbReference type="EMBL" id="OHS95992.1"/>
    </source>
</evidence>
<evidence type="ECO:0000256" key="5">
    <source>
        <dbReference type="ARBA" id="ARBA00023002"/>
    </source>
</evidence>
<evidence type="ECO:0000256" key="8">
    <source>
        <dbReference type="PIRNR" id="PIRNR000239"/>
    </source>
</evidence>
<comment type="subcellular location">
    <subcellularLocation>
        <location evidence="1">Cytoplasm</location>
    </subcellularLocation>
</comment>
<evidence type="ECO:0000256" key="9">
    <source>
        <dbReference type="PIRSR" id="PIRSR000239-1"/>
    </source>
</evidence>
<sequence length="203" mass="22654">MSEQGPTLIAGMKCPDFKGQAVFPSLEFKDVELSQFKGHWLVLFTYPLDFTFVCPTEIIQFSKEIEKFKALDCSVIGISTDSVYAHNAWMNVSRKEGGIGIVQYPIIGDLGGVISKKLGFYMEDAGHDLRGTVLVDPDGYVRHVTMNHPDVGRNINEILRLIRGFTATRKNGQVCPAQWDEGSPMINPSPMASKEYFSMVNKK</sequence>
<dbReference type="VEuPathDB" id="TrichDB:TRFO_37857"/>
<evidence type="ECO:0000256" key="6">
    <source>
        <dbReference type="ARBA" id="ARBA00023157"/>
    </source>
</evidence>
<dbReference type="FunFam" id="3.40.30.10:FF:000002">
    <property type="entry name" value="Alkyl hydroperoxide reductase C"/>
    <property type="match status" value="1"/>
</dbReference>
<keyword evidence="4 8" id="KW-0049">Antioxidant</keyword>
<dbReference type="InterPro" id="IPR019479">
    <property type="entry name" value="Peroxiredoxin_C"/>
</dbReference>